<dbReference type="Pfam" id="PF02796">
    <property type="entry name" value="HTH_7"/>
    <property type="match status" value="1"/>
</dbReference>
<evidence type="ECO:0000256" key="1">
    <source>
        <dbReference type="ARBA" id="ARBA00009913"/>
    </source>
</evidence>
<reference evidence="7 8" key="1">
    <citation type="submission" date="2024-04" db="EMBL/GenBank/DDBJ databases">
        <title>Complete genome sequence of Nguyenibacter vanlangesis HBCM-1154, a strain capable of nitrogen fixation, IAA production, and phosphorus solubilization isolated from sugarcane soil.</title>
        <authorList>
            <person name="MY HANH P."/>
        </authorList>
    </citation>
    <scope>NUCLEOTIDE SEQUENCE [LARGE SCALE GENOMIC DNA]</scope>
    <source>
        <strain evidence="7 8">HBCM 1154</strain>
    </source>
</reference>
<dbReference type="InterPro" id="IPR006118">
    <property type="entry name" value="Recombinase_CS"/>
</dbReference>
<feature type="domain" description="Resolvase/invertase-type recombinase catalytic" evidence="6">
    <location>
        <begin position="1"/>
        <end position="135"/>
    </location>
</feature>
<dbReference type="PROSITE" id="PS51736">
    <property type="entry name" value="RECOMBINASES_3"/>
    <property type="match status" value="1"/>
</dbReference>
<feature type="active site" description="O-(5'-phospho-DNA)-serine intermediate" evidence="5">
    <location>
        <position position="9"/>
    </location>
</feature>
<sequence length="187" mass="20333">MIYGYARVSTTDQSTEIQEKALRDAGAELVRSERVSATSRAGRTELETLLAFMRAGDILLVTRIDRLARSVHDLTSIVAELEKKGSFLRATEQPVDTSSPAGRAFLQMMGVFAELETAIRAERQAEGIAKAKRAGKYKGRPADMPMVERVFNLKAQGLGATEIARAAGITRAHVYRVLARQGGLLAA</sequence>
<protein>
    <submittedName>
        <fullName evidence="7">Recombinase family protein</fullName>
    </submittedName>
</protein>
<organism evidence="7 8">
    <name type="scientific">Nguyenibacter vanlangensis</name>
    <dbReference type="NCBI Taxonomy" id="1216886"/>
    <lineage>
        <taxon>Bacteria</taxon>
        <taxon>Pseudomonadati</taxon>
        <taxon>Pseudomonadota</taxon>
        <taxon>Alphaproteobacteria</taxon>
        <taxon>Acetobacterales</taxon>
        <taxon>Acetobacteraceae</taxon>
        <taxon>Nguyenibacter</taxon>
    </lineage>
</organism>
<dbReference type="Gene3D" id="3.40.50.1390">
    <property type="entry name" value="Resolvase, N-terminal catalytic domain"/>
    <property type="match status" value="1"/>
</dbReference>
<evidence type="ECO:0000313" key="8">
    <source>
        <dbReference type="Proteomes" id="UP001449795"/>
    </source>
</evidence>
<evidence type="ECO:0000313" key="7">
    <source>
        <dbReference type="EMBL" id="XAE42027.1"/>
    </source>
</evidence>
<dbReference type="PROSITE" id="PS00397">
    <property type="entry name" value="RECOMBINASES_1"/>
    <property type="match status" value="1"/>
</dbReference>
<evidence type="ECO:0000256" key="5">
    <source>
        <dbReference type="PROSITE-ProRule" id="PRU10137"/>
    </source>
</evidence>
<evidence type="ECO:0000256" key="4">
    <source>
        <dbReference type="ARBA" id="ARBA00023172"/>
    </source>
</evidence>
<dbReference type="EMBL" id="CP152276">
    <property type="protein sequence ID" value="XAE42027.1"/>
    <property type="molecule type" value="Genomic_DNA"/>
</dbReference>
<keyword evidence="8" id="KW-1185">Reference proteome</keyword>
<dbReference type="PROSITE" id="PS00398">
    <property type="entry name" value="RECOMBINASES_2"/>
    <property type="match status" value="1"/>
</dbReference>
<dbReference type="PANTHER" id="PTHR30461:SF26">
    <property type="entry name" value="RESOLVASE HOMOLOG YNEB"/>
    <property type="match status" value="1"/>
</dbReference>
<keyword evidence="3" id="KW-0238">DNA-binding</keyword>
<dbReference type="InterPro" id="IPR036162">
    <property type="entry name" value="Resolvase-like_N_sf"/>
</dbReference>
<dbReference type="InterPro" id="IPR006120">
    <property type="entry name" value="Resolvase_HTH_dom"/>
</dbReference>
<dbReference type="SUPFAM" id="SSF46689">
    <property type="entry name" value="Homeodomain-like"/>
    <property type="match status" value="1"/>
</dbReference>
<dbReference type="RefSeq" id="WP_342627834.1">
    <property type="nucleotide sequence ID" value="NZ_CP152276.1"/>
</dbReference>
<dbReference type="Pfam" id="PF00239">
    <property type="entry name" value="Resolvase"/>
    <property type="match status" value="1"/>
</dbReference>
<dbReference type="InterPro" id="IPR050639">
    <property type="entry name" value="SSR_resolvase"/>
</dbReference>
<proteinExistence type="inferred from homology"/>
<keyword evidence="2" id="KW-0229">DNA integration</keyword>
<dbReference type="SMART" id="SM00857">
    <property type="entry name" value="Resolvase"/>
    <property type="match status" value="1"/>
</dbReference>
<dbReference type="PANTHER" id="PTHR30461">
    <property type="entry name" value="DNA-INVERTASE FROM LAMBDOID PROPHAGE"/>
    <property type="match status" value="1"/>
</dbReference>
<dbReference type="InterPro" id="IPR009057">
    <property type="entry name" value="Homeodomain-like_sf"/>
</dbReference>
<dbReference type="SUPFAM" id="SSF53041">
    <property type="entry name" value="Resolvase-like"/>
    <property type="match status" value="1"/>
</dbReference>
<gene>
    <name evidence="7" type="ORF">AAC691_17395</name>
</gene>
<name>A0ABZ3D381_9PROT</name>
<keyword evidence="4" id="KW-0233">DNA recombination</keyword>
<dbReference type="Gene3D" id="1.10.10.60">
    <property type="entry name" value="Homeodomain-like"/>
    <property type="match status" value="1"/>
</dbReference>
<evidence type="ECO:0000259" key="6">
    <source>
        <dbReference type="PROSITE" id="PS51736"/>
    </source>
</evidence>
<evidence type="ECO:0000256" key="2">
    <source>
        <dbReference type="ARBA" id="ARBA00022908"/>
    </source>
</evidence>
<dbReference type="CDD" id="cd03768">
    <property type="entry name" value="SR_ResInv"/>
    <property type="match status" value="1"/>
</dbReference>
<dbReference type="Proteomes" id="UP001449795">
    <property type="component" value="Chromosome"/>
</dbReference>
<comment type="similarity">
    <text evidence="1">Belongs to the site-specific recombinase resolvase family.</text>
</comment>
<accession>A0ABZ3D381</accession>
<dbReference type="InterPro" id="IPR006119">
    <property type="entry name" value="Resolv_N"/>
</dbReference>
<evidence type="ECO:0000256" key="3">
    <source>
        <dbReference type="ARBA" id="ARBA00023125"/>
    </source>
</evidence>